<dbReference type="Proteomes" id="UP000747542">
    <property type="component" value="Unassembled WGS sequence"/>
</dbReference>
<protein>
    <submittedName>
        <fullName evidence="3">Putative PAN domain-containing protein 2</fullName>
    </submittedName>
</protein>
<organism evidence="3 4">
    <name type="scientific">Homarus americanus</name>
    <name type="common">American lobster</name>
    <dbReference type="NCBI Taxonomy" id="6706"/>
    <lineage>
        <taxon>Eukaryota</taxon>
        <taxon>Metazoa</taxon>
        <taxon>Ecdysozoa</taxon>
        <taxon>Arthropoda</taxon>
        <taxon>Crustacea</taxon>
        <taxon>Multicrustacea</taxon>
        <taxon>Malacostraca</taxon>
        <taxon>Eumalacostraca</taxon>
        <taxon>Eucarida</taxon>
        <taxon>Decapoda</taxon>
        <taxon>Pleocyemata</taxon>
        <taxon>Astacidea</taxon>
        <taxon>Nephropoidea</taxon>
        <taxon>Nephropidae</taxon>
        <taxon>Homarus</taxon>
    </lineage>
</organism>
<evidence type="ECO:0000259" key="2">
    <source>
        <dbReference type="Pfam" id="PF00024"/>
    </source>
</evidence>
<keyword evidence="1" id="KW-1133">Transmembrane helix</keyword>
<sequence length="289" mass="31594">MASVHRKGGGYWWCKASWVLLLGVTLMAVVTEAGLGVKYLVGEAGTRGTDLIISWVAASLSVCCLACHKETQCVGFNWVSSSKMCQTLSSLRNVVEDTTCNLYVADSTPITSVGLKFDCENCHGTQPYGVDTWVHQCEPRTESLAVGVATSISLLTDLDFLLCRTFPGLMLETDGGGVLTDDRNCWDVINNGGLYMVTSVWGDNQFFDNPKTFAHQCRKILSPDYKVRRQVKGHITVDRDRCVAGQEKLESVAGASGRYHLLVCPPHMAAFTLSFIQDVGPSLTCCLIY</sequence>
<reference evidence="3" key="1">
    <citation type="journal article" date="2021" name="Sci. Adv.">
        <title>The American lobster genome reveals insights on longevity, neural, and immune adaptations.</title>
        <authorList>
            <person name="Polinski J.M."/>
            <person name="Zimin A.V."/>
            <person name="Clark K.F."/>
            <person name="Kohn A.B."/>
            <person name="Sadowski N."/>
            <person name="Timp W."/>
            <person name="Ptitsyn A."/>
            <person name="Khanna P."/>
            <person name="Romanova D.Y."/>
            <person name="Williams P."/>
            <person name="Greenwood S.J."/>
            <person name="Moroz L.L."/>
            <person name="Walt D.R."/>
            <person name="Bodnar A.G."/>
        </authorList>
    </citation>
    <scope>NUCLEOTIDE SEQUENCE</scope>
    <source>
        <strain evidence="3">GMGI-L3</strain>
    </source>
</reference>
<accession>A0A8J5JVM8</accession>
<keyword evidence="1" id="KW-0812">Transmembrane</keyword>
<proteinExistence type="predicted"/>
<evidence type="ECO:0000313" key="3">
    <source>
        <dbReference type="EMBL" id="KAG7163151.1"/>
    </source>
</evidence>
<comment type="caution">
    <text evidence="3">The sequence shown here is derived from an EMBL/GenBank/DDBJ whole genome shotgun (WGS) entry which is preliminary data.</text>
</comment>
<dbReference type="InterPro" id="IPR003609">
    <property type="entry name" value="Pan_app"/>
</dbReference>
<feature type="domain" description="Apple" evidence="2">
    <location>
        <begin position="51"/>
        <end position="93"/>
    </location>
</feature>
<evidence type="ECO:0000313" key="4">
    <source>
        <dbReference type="Proteomes" id="UP000747542"/>
    </source>
</evidence>
<keyword evidence="4" id="KW-1185">Reference proteome</keyword>
<dbReference type="EMBL" id="JAHLQT010026502">
    <property type="protein sequence ID" value="KAG7163151.1"/>
    <property type="molecule type" value="Genomic_DNA"/>
</dbReference>
<keyword evidence="1" id="KW-0472">Membrane</keyword>
<dbReference type="AlphaFoldDB" id="A0A8J5JVM8"/>
<dbReference type="Pfam" id="PF00024">
    <property type="entry name" value="PAN_1"/>
    <property type="match status" value="1"/>
</dbReference>
<feature type="transmembrane region" description="Helical" evidence="1">
    <location>
        <begin position="12"/>
        <end position="31"/>
    </location>
</feature>
<name>A0A8J5JVM8_HOMAM</name>
<evidence type="ECO:0000256" key="1">
    <source>
        <dbReference type="SAM" id="Phobius"/>
    </source>
</evidence>
<gene>
    <name evidence="3" type="ORF">Hamer_G002227</name>
</gene>